<reference evidence="1 2" key="1">
    <citation type="submission" date="2005-09" db="EMBL/GenBank/DDBJ databases">
        <authorList>
            <person name="Mural R.J."/>
            <person name="Li P.W."/>
            <person name="Adams M.D."/>
            <person name="Amanatides P.G."/>
            <person name="Baden-Tillson H."/>
            <person name="Barnstead M."/>
            <person name="Chin S.H."/>
            <person name="Dew I."/>
            <person name="Evans C.A."/>
            <person name="Ferriera S."/>
            <person name="Flanigan M."/>
            <person name="Fosler C."/>
            <person name="Glodek A."/>
            <person name="Gu Z."/>
            <person name="Holt R.A."/>
            <person name="Jennings D."/>
            <person name="Kraft C.L."/>
            <person name="Lu F."/>
            <person name="Nguyen T."/>
            <person name="Nusskern D.R."/>
            <person name="Pfannkoch C.M."/>
            <person name="Sitter C."/>
            <person name="Sutton G.G."/>
            <person name="Venter J.C."/>
            <person name="Wang Z."/>
            <person name="Woodage T."/>
            <person name="Zheng X.H."/>
            <person name="Zhong F."/>
        </authorList>
    </citation>
    <scope>NUCLEOTIDE SEQUENCE [LARGE SCALE GENOMIC DNA]</scope>
    <source>
        <strain>BN</strain>
        <strain evidence="2">Sprague-Dawley</strain>
    </source>
</reference>
<evidence type="ECO:0000313" key="2">
    <source>
        <dbReference type="Proteomes" id="UP000234681"/>
    </source>
</evidence>
<proteinExistence type="predicted"/>
<sequence>MMNMNHEGGINVLFVPCPWQHLQLFVSVLVLSDSHSTVWQPLNTSQAPLGGNHAIS</sequence>
<dbReference type="AlphaFoldDB" id="A6KBE4"/>
<dbReference type="EMBL" id="CH474034">
    <property type="protein sequence ID" value="EDL97587.1"/>
    <property type="molecule type" value="Genomic_DNA"/>
</dbReference>
<dbReference type="Proteomes" id="UP000234681">
    <property type="component" value="Chromosome 6"/>
</dbReference>
<name>A6KBE4_RAT</name>
<accession>A6KBE4</accession>
<gene>
    <name evidence="1" type="ORF">rCG_27668</name>
</gene>
<organism evidence="1 2">
    <name type="scientific">Rattus norvegicus</name>
    <name type="common">Rat</name>
    <dbReference type="NCBI Taxonomy" id="10116"/>
    <lineage>
        <taxon>Eukaryota</taxon>
        <taxon>Metazoa</taxon>
        <taxon>Chordata</taxon>
        <taxon>Craniata</taxon>
        <taxon>Vertebrata</taxon>
        <taxon>Euteleostomi</taxon>
        <taxon>Mammalia</taxon>
        <taxon>Eutheria</taxon>
        <taxon>Euarchontoglires</taxon>
        <taxon>Glires</taxon>
        <taxon>Rodentia</taxon>
        <taxon>Myomorpha</taxon>
        <taxon>Muroidea</taxon>
        <taxon>Muridae</taxon>
        <taxon>Murinae</taxon>
        <taxon>Rattus</taxon>
    </lineage>
</organism>
<evidence type="ECO:0000313" key="1">
    <source>
        <dbReference type="EMBL" id="EDL97587.1"/>
    </source>
</evidence>
<protein>
    <submittedName>
        <fullName evidence="1">RCG27668</fullName>
    </submittedName>
</protein>